<keyword evidence="2" id="KW-1185">Reference proteome</keyword>
<reference evidence="1 2" key="1">
    <citation type="journal article" date="2019" name="J Genomics">
        <title>The Draft Genome of a Hydrogen-producing Cyanobacterium, Arthrospira platensis NIES-46.</title>
        <authorList>
            <person name="Suzuki S."/>
            <person name="Yamaguchi H."/>
            <person name="Kawachi M."/>
        </authorList>
    </citation>
    <scope>NUCLEOTIDE SEQUENCE [LARGE SCALE GENOMIC DNA]</scope>
    <source>
        <strain evidence="1 2">NIES-46</strain>
    </source>
</reference>
<comment type="caution">
    <text evidence="1">The sequence shown here is derived from an EMBL/GenBank/DDBJ whole genome shotgun (WGS) entry which is preliminary data.</text>
</comment>
<name>A0A5M3T649_LIMPL</name>
<protein>
    <submittedName>
        <fullName evidence="1">Uncharacterized protein</fullName>
    </submittedName>
</protein>
<dbReference type="Proteomes" id="UP000326169">
    <property type="component" value="Unassembled WGS sequence"/>
</dbReference>
<evidence type="ECO:0000313" key="1">
    <source>
        <dbReference type="EMBL" id="GCE93276.1"/>
    </source>
</evidence>
<sequence length="142" mass="16232">MASENQVKQYLAHWFQLGKKVVLNNGSQTQLPLRIIAGDRYSQEFEECWEQILSPESGDCYLEGTNETIAQLLTPEWEIIDCARCAMPIPVRIHGMPTPCCPCFDLKDWPNSDSPPPRLPVNSLCHLLNLCHRLKRESIQQP</sequence>
<evidence type="ECO:0000313" key="2">
    <source>
        <dbReference type="Proteomes" id="UP000326169"/>
    </source>
</evidence>
<organism evidence="1 2">
    <name type="scientific">Limnospira platensis NIES-46</name>
    <dbReference type="NCBI Taxonomy" id="1236695"/>
    <lineage>
        <taxon>Bacteria</taxon>
        <taxon>Bacillati</taxon>
        <taxon>Cyanobacteriota</taxon>
        <taxon>Cyanophyceae</taxon>
        <taxon>Oscillatoriophycideae</taxon>
        <taxon>Oscillatoriales</taxon>
        <taxon>Sirenicapillariaceae</taxon>
        <taxon>Limnospira</taxon>
    </lineage>
</organism>
<accession>A0A5M3T649</accession>
<dbReference type="RefSeq" id="WP_006620133.1">
    <property type="nucleotide sequence ID" value="NZ_BIMW01000069.1"/>
</dbReference>
<dbReference type="EMBL" id="BIMW01000069">
    <property type="protein sequence ID" value="GCE93276.1"/>
    <property type="molecule type" value="Genomic_DNA"/>
</dbReference>
<dbReference type="GeneID" id="301682216"/>
<gene>
    <name evidence="1" type="ORF">NIES46_13260</name>
</gene>
<proteinExistence type="predicted"/>